<protein>
    <submittedName>
        <fullName evidence="1">Uncharacterized protein</fullName>
    </submittedName>
</protein>
<sequence length="155" mass="16723">MALRSSLDMTCDAPCDWRPQRDLAFTRGLATARGSSCAGSRSFSPIVGSSSPSETPTLPDNIDIEIQTAVPRAVPQGQYNPFFSGFDPAPCLLAAALGGYGARLRAQPPSVQQQQSWEPFATTAFYTVPLAEQQVDWGTWRPLYARGRASGGNPW</sequence>
<dbReference type="AlphaFoldDB" id="A0A835VSP0"/>
<name>A0A835VSP0_CHLIN</name>
<organism evidence="1 2">
    <name type="scientific">Chlamydomonas incerta</name>
    <dbReference type="NCBI Taxonomy" id="51695"/>
    <lineage>
        <taxon>Eukaryota</taxon>
        <taxon>Viridiplantae</taxon>
        <taxon>Chlorophyta</taxon>
        <taxon>core chlorophytes</taxon>
        <taxon>Chlorophyceae</taxon>
        <taxon>CS clade</taxon>
        <taxon>Chlamydomonadales</taxon>
        <taxon>Chlamydomonadaceae</taxon>
        <taxon>Chlamydomonas</taxon>
    </lineage>
</organism>
<evidence type="ECO:0000313" key="1">
    <source>
        <dbReference type="EMBL" id="KAG2427812.1"/>
    </source>
</evidence>
<dbReference type="OrthoDB" id="555918at2759"/>
<accession>A0A835VSP0</accession>
<dbReference type="Proteomes" id="UP000650467">
    <property type="component" value="Unassembled WGS sequence"/>
</dbReference>
<evidence type="ECO:0000313" key="2">
    <source>
        <dbReference type="Proteomes" id="UP000650467"/>
    </source>
</evidence>
<gene>
    <name evidence="1" type="ORF">HXX76_012136</name>
</gene>
<comment type="caution">
    <text evidence="1">The sequence shown here is derived from an EMBL/GenBank/DDBJ whole genome shotgun (WGS) entry which is preliminary data.</text>
</comment>
<proteinExistence type="predicted"/>
<dbReference type="EMBL" id="JAEHOC010000038">
    <property type="protein sequence ID" value="KAG2427812.1"/>
    <property type="molecule type" value="Genomic_DNA"/>
</dbReference>
<keyword evidence="2" id="KW-1185">Reference proteome</keyword>
<reference evidence="1" key="1">
    <citation type="journal article" date="2020" name="bioRxiv">
        <title>Comparative genomics of Chlamydomonas.</title>
        <authorList>
            <person name="Craig R.J."/>
            <person name="Hasan A.R."/>
            <person name="Ness R.W."/>
            <person name="Keightley P.D."/>
        </authorList>
    </citation>
    <scope>NUCLEOTIDE SEQUENCE</scope>
    <source>
        <strain evidence="1">SAG 7.73</strain>
    </source>
</reference>